<dbReference type="InterPro" id="IPR044946">
    <property type="entry name" value="Restrct_endonuc_typeI_TRD_sf"/>
</dbReference>
<evidence type="ECO:0000313" key="6">
    <source>
        <dbReference type="EMBL" id="QTD53213.1"/>
    </source>
</evidence>
<keyword evidence="6" id="KW-0378">Hydrolase</keyword>
<dbReference type="GO" id="GO:0003677">
    <property type="term" value="F:DNA binding"/>
    <property type="evidence" value="ECO:0007669"/>
    <property type="project" value="UniProtKB-KW"/>
</dbReference>
<feature type="compositionally biased region" description="Basic residues" evidence="4">
    <location>
        <begin position="352"/>
        <end position="366"/>
    </location>
</feature>
<evidence type="ECO:0000256" key="1">
    <source>
        <dbReference type="ARBA" id="ARBA00010923"/>
    </source>
</evidence>
<dbReference type="PANTHER" id="PTHR43140:SF1">
    <property type="entry name" value="TYPE I RESTRICTION ENZYME ECOKI SPECIFICITY SUBUNIT"/>
    <property type="match status" value="1"/>
</dbReference>
<protein>
    <submittedName>
        <fullName evidence="6">Restriction endonuclease subunit S</fullName>
    </submittedName>
</protein>
<dbReference type="CDD" id="cd17260">
    <property type="entry name" value="RMtype1_S_EcoEI-TRD1-CR1_like"/>
    <property type="match status" value="1"/>
</dbReference>
<accession>A0A8A4TUQ8</accession>
<evidence type="ECO:0000256" key="2">
    <source>
        <dbReference type="ARBA" id="ARBA00022747"/>
    </source>
</evidence>
<dbReference type="InterPro" id="IPR000055">
    <property type="entry name" value="Restrct_endonuc_typeI_TRD"/>
</dbReference>
<dbReference type="CDD" id="cd17246">
    <property type="entry name" value="RMtype1_S_SonII-TRD2-CR2_like"/>
    <property type="match status" value="1"/>
</dbReference>
<evidence type="ECO:0000259" key="5">
    <source>
        <dbReference type="Pfam" id="PF01420"/>
    </source>
</evidence>
<dbReference type="GO" id="GO:0009307">
    <property type="term" value="P:DNA restriction-modification system"/>
    <property type="evidence" value="ECO:0007669"/>
    <property type="project" value="UniProtKB-KW"/>
</dbReference>
<evidence type="ECO:0000256" key="4">
    <source>
        <dbReference type="SAM" id="MobiDB-lite"/>
    </source>
</evidence>
<sequence length="574" mass="63407">MKLETFFEKFDQFADAPGAVAKMRELVLGLAVQGKLVPQNPNEGEGAELVSTASAIREKLAGEKKLRKLRVIQPIADFDRLDIPKNWTLTTLQEITEIRPRNSAVDSTLASFLPMPAIPQSYGGKLKGDIRPWSELKKGFTHLADGDIVMAKITPCFQNGKSAVINGFKNGIGAGTTELHVARPFAPVINPYYVWIYLRSPQFLLEGIPHMTGSAGQKRVPIGYFACKPFPLPPLAEQKRIVVKVDELMALCDRLEAQQQERDTRHAALARAALARFSDAPTPANLQLLFHKSYDIDPADLRKSILALAVQGKVVPQDPKDEPAATLLKDLKNHRVNLLEKGYPNPSESKVQLKKQAKQRRPPNLKKLPKGWAWATLMESSILVVDCHNKTAPYSNDGIPLIRTTNIRDGQLNYKDPKFVTEAVYKRWASRVYPESGDILITREAPMGEACIIPEGARLCMGQRMMLIRLDPGFIHGKFILLTIQAPCMMNRVQDKPVGATVKHLRVGGIETMLIPIPPLAEQHRIVAKVGELMTLVDQLESQLAASRATAKNLLEALVAELTAAGAPSPKVRA</sequence>
<keyword evidence="7" id="KW-1185">Reference proteome</keyword>
<dbReference type="SUPFAM" id="SSF116734">
    <property type="entry name" value="DNA methylase specificity domain"/>
    <property type="match status" value="2"/>
</dbReference>
<dbReference type="EMBL" id="CP071793">
    <property type="protein sequence ID" value="QTD53213.1"/>
    <property type="molecule type" value="Genomic_DNA"/>
</dbReference>
<dbReference type="Gene3D" id="3.90.220.20">
    <property type="entry name" value="DNA methylase specificity domains"/>
    <property type="match status" value="2"/>
</dbReference>
<name>A0A8A4TUQ8_SULCO</name>
<dbReference type="AlphaFoldDB" id="A0A8A4TUQ8"/>
<dbReference type="Proteomes" id="UP000663929">
    <property type="component" value="Chromosome"/>
</dbReference>
<dbReference type="PANTHER" id="PTHR43140">
    <property type="entry name" value="TYPE-1 RESTRICTION ENZYME ECOKI SPECIFICITY PROTEIN"/>
    <property type="match status" value="1"/>
</dbReference>
<gene>
    <name evidence="6" type="ORF">J3U87_12215</name>
</gene>
<dbReference type="RefSeq" id="WP_237383313.1">
    <property type="nucleotide sequence ID" value="NZ_CP071793.1"/>
</dbReference>
<keyword evidence="6" id="KW-0255">Endonuclease</keyword>
<reference evidence="6" key="1">
    <citation type="submission" date="2021-03" db="EMBL/GenBank/DDBJ databases">
        <title>Acanthopleuribacteraceae sp. M133.</title>
        <authorList>
            <person name="Wang G."/>
        </authorList>
    </citation>
    <scope>NUCLEOTIDE SEQUENCE</scope>
    <source>
        <strain evidence="6">M133</strain>
    </source>
</reference>
<keyword evidence="2" id="KW-0680">Restriction system</keyword>
<dbReference type="GO" id="GO:0004519">
    <property type="term" value="F:endonuclease activity"/>
    <property type="evidence" value="ECO:0007669"/>
    <property type="project" value="UniProtKB-KW"/>
</dbReference>
<proteinExistence type="inferred from homology"/>
<evidence type="ECO:0000256" key="3">
    <source>
        <dbReference type="ARBA" id="ARBA00023125"/>
    </source>
</evidence>
<comment type="similarity">
    <text evidence="1">Belongs to the type-I restriction system S methylase family.</text>
</comment>
<evidence type="ECO:0000313" key="7">
    <source>
        <dbReference type="Proteomes" id="UP000663929"/>
    </source>
</evidence>
<dbReference type="Pfam" id="PF01420">
    <property type="entry name" value="Methylase_S"/>
    <property type="match status" value="1"/>
</dbReference>
<feature type="region of interest" description="Disordered" evidence="4">
    <location>
        <begin position="342"/>
        <end position="366"/>
    </location>
</feature>
<keyword evidence="6" id="KW-0540">Nuclease</keyword>
<dbReference type="KEGG" id="scor:J3U87_12215"/>
<dbReference type="REBASE" id="460294">
    <property type="entry name" value="S.AbaM133ORF12220P"/>
</dbReference>
<feature type="domain" description="Type I restriction modification DNA specificity" evidence="5">
    <location>
        <begin position="399"/>
        <end position="535"/>
    </location>
</feature>
<organism evidence="6 7">
    <name type="scientific">Sulfidibacter corallicola</name>
    <dbReference type="NCBI Taxonomy" id="2818388"/>
    <lineage>
        <taxon>Bacteria</taxon>
        <taxon>Pseudomonadati</taxon>
        <taxon>Acidobacteriota</taxon>
        <taxon>Holophagae</taxon>
        <taxon>Acanthopleuribacterales</taxon>
        <taxon>Acanthopleuribacteraceae</taxon>
        <taxon>Sulfidibacter</taxon>
    </lineage>
</organism>
<dbReference type="InterPro" id="IPR051212">
    <property type="entry name" value="Type-I_RE_S_subunit"/>
</dbReference>
<keyword evidence="3" id="KW-0238">DNA-binding</keyword>